<keyword evidence="3" id="KW-1185">Reference proteome</keyword>
<sequence length="56" mass="6575">MRIRPPELETSIYDVKYHVSLTETPRKADRNKSDHGKRRRTAERGGAWAAHYGRPR</sequence>
<proteinExistence type="predicted"/>
<dbReference type="Proteomes" id="UP000250235">
    <property type="component" value="Unassembled WGS sequence"/>
</dbReference>
<name>A0A2Z7BT99_9LAMI</name>
<evidence type="ECO:0000313" key="3">
    <source>
        <dbReference type="Proteomes" id="UP000250235"/>
    </source>
</evidence>
<feature type="region of interest" description="Disordered" evidence="1">
    <location>
        <begin position="22"/>
        <end position="56"/>
    </location>
</feature>
<reference evidence="2 3" key="1">
    <citation type="journal article" date="2015" name="Proc. Natl. Acad. Sci. U.S.A.">
        <title>The resurrection genome of Boea hygrometrica: A blueprint for survival of dehydration.</title>
        <authorList>
            <person name="Xiao L."/>
            <person name="Yang G."/>
            <person name="Zhang L."/>
            <person name="Yang X."/>
            <person name="Zhao S."/>
            <person name="Ji Z."/>
            <person name="Zhou Q."/>
            <person name="Hu M."/>
            <person name="Wang Y."/>
            <person name="Chen M."/>
            <person name="Xu Y."/>
            <person name="Jin H."/>
            <person name="Xiao X."/>
            <person name="Hu G."/>
            <person name="Bao F."/>
            <person name="Hu Y."/>
            <person name="Wan P."/>
            <person name="Li L."/>
            <person name="Deng X."/>
            <person name="Kuang T."/>
            <person name="Xiang C."/>
            <person name="Zhu J.K."/>
            <person name="Oliver M.J."/>
            <person name="He Y."/>
        </authorList>
    </citation>
    <scope>NUCLEOTIDE SEQUENCE [LARGE SCALE GENOMIC DNA]</scope>
    <source>
        <strain evidence="3">cv. XS01</strain>
    </source>
</reference>
<dbReference type="EMBL" id="KV004581">
    <property type="protein sequence ID" value="KZV35450.1"/>
    <property type="molecule type" value="Genomic_DNA"/>
</dbReference>
<accession>A0A2Z7BT99</accession>
<organism evidence="2 3">
    <name type="scientific">Dorcoceras hygrometricum</name>
    <dbReference type="NCBI Taxonomy" id="472368"/>
    <lineage>
        <taxon>Eukaryota</taxon>
        <taxon>Viridiplantae</taxon>
        <taxon>Streptophyta</taxon>
        <taxon>Embryophyta</taxon>
        <taxon>Tracheophyta</taxon>
        <taxon>Spermatophyta</taxon>
        <taxon>Magnoliopsida</taxon>
        <taxon>eudicotyledons</taxon>
        <taxon>Gunneridae</taxon>
        <taxon>Pentapetalae</taxon>
        <taxon>asterids</taxon>
        <taxon>lamiids</taxon>
        <taxon>Lamiales</taxon>
        <taxon>Gesneriaceae</taxon>
        <taxon>Didymocarpoideae</taxon>
        <taxon>Trichosporeae</taxon>
        <taxon>Loxocarpinae</taxon>
        <taxon>Dorcoceras</taxon>
    </lineage>
</organism>
<dbReference type="AlphaFoldDB" id="A0A2Z7BT99"/>
<gene>
    <name evidence="2" type="ORF">F511_30827</name>
</gene>
<evidence type="ECO:0000256" key="1">
    <source>
        <dbReference type="SAM" id="MobiDB-lite"/>
    </source>
</evidence>
<protein>
    <submittedName>
        <fullName evidence="2">Uncharacterized protein</fullName>
    </submittedName>
</protein>
<evidence type="ECO:0000313" key="2">
    <source>
        <dbReference type="EMBL" id="KZV35450.1"/>
    </source>
</evidence>
<feature type="compositionally biased region" description="Basic and acidic residues" evidence="1">
    <location>
        <begin position="24"/>
        <end position="34"/>
    </location>
</feature>